<evidence type="ECO:0000313" key="3">
    <source>
        <dbReference type="Proteomes" id="UP000061569"/>
    </source>
</evidence>
<dbReference type="EMBL" id="CP013140">
    <property type="protein sequence ID" value="ALN56964.1"/>
    <property type="molecule type" value="Genomic_DNA"/>
</dbReference>
<accession>A0A0S2DEG7</accession>
<evidence type="ECO:0008006" key="4">
    <source>
        <dbReference type="Google" id="ProtNLM"/>
    </source>
</evidence>
<dbReference type="Proteomes" id="UP000061569">
    <property type="component" value="Chromosome"/>
</dbReference>
<protein>
    <recommendedName>
        <fullName evidence="4">Lipoprotein</fullName>
    </recommendedName>
</protein>
<reference evidence="2 3" key="1">
    <citation type="submission" date="2015-11" db="EMBL/GenBank/DDBJ databases">
        <title>Genome sequences of Lysobacter enzymogenes strain C3 and Lysobacter antibioticus ATCC 29479.</title>
        <authorList>
            <person name="Kobayashi D.Y."/>
        </authorList>
    </citation>
    <scope>NUCLEOTIDE SEQUENCE [LARGE SCALE GENOMIC DNA]</scope>
    <source>
        <strain evidence="2 3">C3</strain>
    </source>
</reference>
<evidence type="ECO:0000313" key="2">
    <source>
        <dbReference type="EMBL" id="ALN56964.1"/>
    </source>
</evidence>
<evidence type="ECO:0000256" key="1">
    <source>
        <dbReference type="SAM" id="MobiDB-lite"/>
    </source>
</evidence>
<name>A0A0S2DEG7_LYSEN</name>
<gene>
    <name evidence="2" type="ORF">GLE_1607</name>
</gene>
<dbReference type="KEGG" id="lez:GLE_1607"/>
<sequence>MRERREPRPRKRSHAETRAASGNPAVAACAAPTAGCAGYGTDSRE</sequence>
<feature type="region of interest" description="Disordered" evidence="1">
    <location>
        <begin position="1"/>
        <end position="25"/>
    </location>
</feature>
<organism evidence="2 3">
    <name type="scientific">Lysobacter enzymogenes</name>
    <dbReference type="NCBI Taxonomy" id="69"/>
    <lineage>
        <taxon>Bacteria</taxon>
        <taxon>Pseudomonadati</taxon>
        <taxon>Pseudomonadota</taxon>
        <taxon>Gammaproteobacteria</taxon>
        <taxon>Lysobacterales</taxon>
        <taxon>Lysobacteraceae</taxon>
        <taxon>Lysobacter</taxon>
    </lineage>
</organism>
<dbReference type="PROSITE" id="PS51257">
    <property type="entry name" value="PROKAR_LIPOPROTEIN"/>
    <property type="match status" value="1"/>
</dbReference>
<dbReference type="AlphaFoldDB" id="A0A0S2DEG7"/>
<proteinExistence type="predicted"/>